<evidence type="ECO:0000256" key="2">
    <source>
        <dbReference type="ARBA" id="ARBA00010036"/>
    </source>
</evidence>
<dbReference type="GO" id="GO:0008239">
    <property type="term" value="F:dipeptidyl-peptidase activity"/>
    <property type="evidence" value="ECO:0007669"/>
    <property type="project" value="TreeGrafter"/>
</dbReference>
<dbReference type="AlphaFoldDB" id="A0AAV2NS02"/>
<keyword evidence="11" id="KW-1185">Reference proteome</keyword>
<comment type="similarity">
    <text evidence="2">Belongs to the peptidase S9B family. DPPIV subfamily.</text>
</comment>
<keyword evidence="5" id="KW-0325">Glycoprotein</keyword>
<dbReference type="Pfam" id="PF00326">
    <property type="entry name" value="Peptidase_S9"/>
    <property type="match status" value="1"/>
</dbReference>
<feature type="signal peptide" evidence="7">
    <location>
        <begin position="1"/>
        <end position="23"/>
    </location>
</feature>
<comment type="subcellular location">
    <subcellularLocation>
        <location evidence="1">Secreted</location>
    </subcellularLocation>
</comment>
<dbReference type="SUPFAM" id="SSF53474">
    <property type="entry name" value="alpha/beta-Hydrolases"/>
    <property type="match status" value="1"/>
</dbReference>
<evidence type="ECO:0000256" key="6">
    <source>
        <dbReference type="ARBA" id="ARBA00072929"/>
    </source>
</evidence>
<dbReference type="Gene3D" id="2.140.10.30">
    <property type="entry name" value="Dipeptidylpeptidase IV, N-terminal domain"/>
    <property type="match status" value="1"/>
</dbReference>
<dbReference type="InterPro" id="IPR001375">
    <property type="entry name" value="Peptidase_S9_cat"/>
</dbReference>
<dbReference type="EMBL" id="OZ034826">
    <property type="protein sequence ID" value="CAL1682117.1"/>
    <property type="molecule type" value="Genomic_DNA"/>
</dbReference>
<dbReference type="GO" id="GO:0005886">
    <property type="term" value="C:plasma membrane"/>
    <property type="evidence" value="ECO:0007669"/>
    <property type="project" value="TreeGrafter"/>
</dbReference>
<feature type="domain" description="Peptidase S9 prolyl oligopeptidase catalytic" evidence="8">
    <location>
        <begin position="570"/>
        <end position="772"/>
    </location>
</feature>
<dbReference type="FunFam" id="3.40.50.1820:FF:000003">
    <property type="entry name" value="Dipeptidyl peptidase 4"/>
    <property type="match status" value="1"/>
</dbReference>
<name>A0AAV2NS02_9HYME</name>
<dbReference type="Proteomes" id="UP001497644">
    <property type="component" value="Chromosome 3"/>
</dbReference>
<evidence type="ECO:0000256" key="1">
    <source>
        <dbReference type="ARBA" id="ARBA00004613"/>
    </source>
</evidence>
<dbReference type="SUPFAM" id="SSF82171">
    <property type="entry name" value="DPP6 N-terminal domain-like"/>
    <property type="match status" value="1"/>
</dbReference>
<evidence type="ECO:0000313" key="11">
    <source>
        <dbReference type="Proteomes" id="UP001497644"/>
    </source>
</evidence>
<keyword evidence="4 7" id="KW-0732">Signal</keyword>
<dbReference type="InterPro" id="IPR002469">
    <property type="entry name" value="Peptidase_S9B_N"/>
</dbReference>
<dbReference type="Pfam" id="PF00930">
    <property type="entry name" value="DPPIV_N"/>
    <property type="match status" value="1"/>
</dbReference>
<reference evidence="10" key="1">
    <citation type="submission" date="2024-04" db="EMBL/GenBank/DDBJ databases">
        <authorList>
            <consortium name="Molecular Ecology Group"/>
        </authorList>
    </citation>
    <scope>NUCLEOTIDE SEQUENCE</scope>
</reference>
<accession>A0AAV2NS02</accession>
<evidence type="ECO:0000256" key="4">
    <source>
        <dbReference type="ARBA" id="ARBA00022729"/>
    </source>
</evidence>
<evidence type="ECO:0000256" key="5">
    <source>
        <dbReference type="ARBA" id="ARBA00023180"/>
    </source>
</evidence>
<dbReference type="GO" id="GO:0005576">
    <property type="term" value="C:extracellular region"/>
    <property type="evidence" value="ECO:0007669"/>
    <property type="project" value="UniProtKB-SubCell"/>
</dbReference>
<evidence type="ECO:0000256" key="7">
    <source>
        <dbReference type="SAM" id="SignalP"/>
    </source>
</evidence>
<dbReference type="PANTHER" id="PTHR11731:SF154">
    <property type="entry name" value="VENOM DIPEPTIDYL PEPTIDASE 4-LIKE PROTEIN"/>
    <property type="match status" value="1"/>
</dbReference>
<evidence type="ECO:0000259" key="8">
    <source>
        <dbReference type="Pfam" id="PF00326"/>
    </source>
</evidence>
<dbReference type="InterPro" id="IPR050278">
    <property type="entry name" value="Serine_Prot_S9B/DPPIV"/>
</dbReference>
<keyword evidence="3" id="KW-0964">Secreted</keyword>
<evidence type="ECO:0000259" key="9">
    <source>
        <dbReference type="Pfam" id="PF00930"/>
    </source>
</evidence>
<dbReference type="GO" id="GO:0008236">
    <property type="term" value="F:serine-type peptidase activity"/>
    <property type="evidence" value="ECO:0007669"/>
    <property type="project" value="InterPro"/>
</dbReference>
<dbReference type="PANTHER" id="PTHR11731">
    <property type="entry name" value="PROTEASE FAMILY S9B,C DIPEPTIDYL-PEPTIDASE IV-RELATED"/>
    <property type="match status" value="1"/>
</dbReference>
<organism evidence="10 11">
    <name type="scientific">Lasius platythorax</name>
    <dbReference type="NCBI Taxonomy" id="488582"/>
    <lineage>
        <taxon>Eukaryota</taxon>
        <taxon>Metazoa</taxon>
        <taxon>Ecdysozoa</taxon>
        <taxon>Arthropoda</taxon>
        <taxon>Hexapoda</taxon>
        <taxon>Insecta</taxon>
        <taxon>Pterygota</taxon>
        <taxon>Neoptera</taxon>
        <taxon>Endopterygota</taxon>
        <taxon>Hymenoptera</taxon>
        <taxon>Apocrita</taxon>
        <taxon>Aculeata</taxon>
        <taxon>Formicoidea</taxon>
        <taxon>Formicidae</taxon>
        <taxon>Formicinae</taxon>
        <taxon>Lasius</taxon>
        <taxon>Lasius</taxon>
    </lineage>
</organism>
<evidence type="ECO:0000313" key="10">
    <source>
        <dbReference type="EMBL" id="CAL1682117.1"/>
    </source>
</evidence>
<dbReference type="InterPro" id="IPR029058">
    <property type="entry name" value="AB_hydrolase_fold"/>
</dbReference>
<protein>
    <recommendedName>
        <fullName evidence="6">Venom dipeptidyl peptidase 4</fullName>
    </recommendedName>
</protein>
<proteinExistence type="inferred from homology"/>
<feature type="chain" id="PRO_5043326658" description="Venom dipeptidyl peptidase 4" evidence="7">
    <location>
        <begin position="24"/>
        <end position="777"/>
    </location>
</feature>
<sequence length="777" mass="88719">MVVMARHMIVRLLILCNYLLVIGQSRKIPHVDNTNANIRTDNDDQVTKKPFTLEEIYFQLYRASGFNGTWISDTEIMVTNIIKSDITVYNVVTKKNKRIFDGSTLPLQYKFSSATISADEQYILFSYNIKQVFRHTIVGNYVVYDVNRSTFETIANEALISLVLWSPIGSDLVYVHDNDIYHMIFNHGRTIVRRLTESGKPGVVYNGIPDWVYEEEVFGSAVAMWYSPDGQHLAFATFNDTVVKDMTYFYYGVPGFLKNQYPTQVELKYPKAGTPNPEVSLAVIDLADPSSKEIILEAPVDVVGSDNILFTVSWWDTTHVIATWTNRVQNQSQLIMYDTQGTSKPILYDKEIEGWLQPNRPVRAGDYALLLRLEDSGTNAGRFRHIDRYKYESGRFVSSVDLTPGPSEVHSILAVDSRRGKVYYLATAPGEPTQRNLYSVPLDASQKPTCISCELLTPEGNKCAYATASFSSLRSYYALTCSGPDPMTITINDENHQPVLTWKDYSFLRQLLSRRLMPQQRDFNITVNGYDSRVRLLLPPNFDENESYPLLVNIYGGPNTVRITDNVKYEYEYYLTTNKRIIYAWVDVRGSAFKGSKMLFEIYRNLGSVEIEDTIAVIEALQKQHKWIDANRTGIWGWSYGGFATSMVLATDTASVFKCGISVAPVTSWIYYDSIYTERIMGLPTPEDNLAGYNRRDITRRVEGIRGKKYMLIHGSGDDNVHYQQAMALAKSLEHNDIMFEQITYTDEAHSLEHVSPHFYHTMDKFWNNCFGLSHAR</sequence>
<dbReference type="Gene3D" id="3.40.50.1820">
    <property type="entry name" value="alpha/beta hydrolase"/>
    <property type="match status" value="1"/>
</dbReference>
<gene>
    <name evidence="10" type="ORF">LPLAT_LOCUS7994</name>
</gene>
<dbReference type="GO" id="GO:0006508">
    <property type="term" value="P:proteolysis"/>
    <property type="evidence" value="ECO:0007669"/>
    <property type="project" value="InterPro"/>
</dbReference>
<evidence type="ECO:0000256" key="3">
    <source>
        <dbReference type="ARBA" id="ARBA00022525"/>
    </source>
</evidence>
<feature type="domain" description="Dipeptidylpeptidase IV N-terminal" evidence="9">
    <location>
        <begin position="117"/>
        <end position="486"/>
    </location>
</feature>